<keyword evidence="3" id="KW-1185">Reference proteome</keyword>
<evidence type="ECO:0000313" key="2">
    <source>
        <dbReference type="EMBL" id="SDF97969.1"/>
    </source>
</evidence>
<dbReference type="InterPro" id="IPR042297">
    <property type="entry name" value="Antirestriction_sf"/>
</dbReference>
<organism evidence="2 3">
    <name type="scientific">Desulfovibrio legallii</name>
    <dbReference type="NCBI Taxonomy" id="571438"/>
    <lineage>
        <taxon>Bacteria</taxon>
        <taxon>Pseudomonadati</taxon>
        <taxon>Thermodesulfobacteriota</taxon>
        <taxon>Desulfovibrionia</taxon>
        <taxon>Desulfovibrionales</taxon>
        <taxon>Desulfovibrionaceae</taxon>
        <taxon>Desulfovibrio</taxon>
    </lineage>
</organism>
<dbReference type="RefSeq" id="WP_092155086.1">
    <property type="nucleotide sequence ID" value="NZ_FNBX01000021.1"/>
</dbReference>
<evidence type="ECO:0000256" key="1">
    <source>
        <dbReference type="ARBA" id="ARBA00008618"/>
    </source>
</evidence>
<gene>
    <name evidence="2" type="ORF">SAMN05192586_12139</name>
</gene>
<dbReference type="Proteomes" id="UP000199355">
    <property type="component" value="Unassembled WGS sequence"/>
</dbReference>
<proteinExistence type="inferred from homology"/>
<accession>A0A1G7QJ69</accession>
<dbReference type="EMBL" id="FNBX01000021">
    <property type="protein sequence ID" value="SDF97969.1"/>
    <property type="molecule type" value="Genomic_DNA"/>
</dbReference>
<evidence type="ECO:0000313" key="3">
    <source>
        <dbReference type="Proteomes" id="UP000199355"/>
    </source>
</evidence>
<name>A0A1G7QJ69_9BACT</name>
<dbReference type="Gene3D" id="3.30.70.3580">
    <property type="entry name" value="Antirestriction protein"/>
    <property type="match status" value="1"/>
</dbReference>
<comment type="similarity">
    <text evidence="1">Belongs to the antirestriction protein family.</text>
</comment>
<dbReference type="InterPro" id="IPR004914">
    <property type="entry name" value="Antirestrict"/>
</dbReference>
<sequence length="104" mass="12028">MFESHVYNWMRRLCPNYDGVFWQFYELSNGGFYMAPETATPVRIVCEGNYFNEEMSADAAGIVVTLFTLSHMAERVPSLADRYYDLMEYIDCHPEAGKIYAAID</sequence>
<dbReference type="AlphaFoldDB" id="A0A1G7QJ69"/>
<reference evidence="3" key="1">
    <citation type="submission" date="2016-10" db="EMBL/GenBank/DDBJ databases">
        <authorList>
            <person name="Varghese N."/>
            <person name="Submissions S."/>
        </authorList>
    </citation>
    <scope>NUCLEOTIDE SEQUENCE [LARGE SCALE GENOMIC DNA]</scope>
    <source>
        <strain evidence="3">KHC7</strain>
    </source>
</reference>
<dbReference type="OrthoDB" id="1164967at2"/>
<dbReference type="STRING" id="571438.SAMN05192586_12139"/>
<protein>
    <submittedName>
        <fullName evidence="2">Antirestriction protein</fullName>
    </submittedName>
</protein>
<dbReference type="Pfam" id="PF03230">
    <property type="entry name" value="Antirestrict"/>
    <property type="match status" value="1"/>
</dbReference>